<protein>
    <submittedName>
        <fullName evidence="2">SHSP domain-containing protein</fullName>
    </submittedName>
</protein>
<organism evidence="1 2">
    <name type="scientific">Plectus sambesii</name>
    <dbReference type="NCBI Taxonomy" id="2011161"/>
    <lineage>
        <taxon>Eukaryota</taxon>
        <taxon>Metazoa</taxon>
        <taxon>Ecdysozoa</taxon>
        <taxon>Nematoda</taxon>
        <taxon>Chromadorea</taxon>
        <taxon>Plectida</taxon>
        <taxon>Plectina</taxon>
        <taxon>Plectoidea</taxon>
        <taxon>Plectidae</taxon>
        <taxon>Plectus</taxon>
    </lineage>
</organism>
<evidence type="ECO:0000313" key="2">
    <source>
        <dbReference type="WBParaSite" id="PSAMB.scaffold1296size33296.g12174.t1"/>
    </source>
</evidence>
<reference evidence="2" key="1">
    <citation type="submission" date="2022-11" db="UniProtKB">
        <authorList>
            <consortium name="WormBaseParasite"/>
        </authorList>
    </citation>
    <scope>IDENTIFICATION</scope>
</reference>
<dbReference type="Gene3D" id="2.60.40.790">
    <property type="match status" value="1"/>
</dbReference>
<sequence length="139" mass="15664">MKASATNKPMSQSIKKKNEVSTSFAHIESLSDRYIFSINLKYFEGFTSDECIVGMKGRDLLIDCCKKQKLNKQTVGSFRELHVIYQLPEDIDATTIRMKRDELKLTIEARRASYGKPLSLAVCDVTKRGANVQVLSVLA</sequence>
<proteinExistence type="predicted"/>
<evidence type="ECO:0000313" key="1">
    <source>
        <dbReference type="Proteomes" id="UP000887566"/>
    </source>
</evidence>
<dbReference type="AlphaFoldDB" id="A0A914UVH2"/>
<accession>A0A914UVH2</accession>
<name>A0A914UVH2_9BILA</name>
<dbReference type="WBParaSite" id="PSAMB.scaffold1296size33296.g12174.t1">
    <property type="protein sequence ID" value="PSAMB.scaffold1296size33296.g12174.t1"/>
    <property type="gene ID" value="PSAMB.scaffold1296size33296.g12174"/>
</dbReference>
<dbReference type="Proteomes" id="UP000887566">
    <property type="component" value="Unplaced"/>
</dbReference>
<dbReference type="InterPro" id="IPR008978">
    <property type="entry name" value="HSP20-like_chaperone"/>
</dbReference>
<keyword evidence="1" id="KW-1185">Reference proteome</keyword>